<dbReference type="RefSeq" id="XP_019634238.1">
    <property type="nucleotide sequence ID" value="XM_019778679.1"/>
</dbReference>
<dbReference type="FunFam" id="3.30.420.10:FF:000007">
    <property type="entry name" value="Interferon-stimulated exonuclease gene 20"/>
    <property type="match status" value="1"/>
</dbReference>
<dbReference type="SUPFAM" id="SSF53098">
    <property type="entry name" value="Ribonuclease H-like"/>
    <property type="match status" value="1"/>
</dbReference>
<keyword evidence="4" id="KW-0540">Nuclease</keyword>
<dbReference type="GO" id="GO:0005634">
    <property type="term" value="C:nucleus"/>
    <property type="evidence" value="ECO:0007669"/>
    <property type="project" value="UniProtKB-SubCell"/>
</dbReference>
<dbReference type="PANTHER" id="PTHR12801:SF158">
    <property type="entry name" value="RNA EXONUCLEASE 4"/>
    <property type="match status" value="1"/>
</dbReference>
<feature type="compositionally biased region" description="Polar residues" evidence="8">
    <location>
        <begin position="160"/>
        <end position="169"/>
    </location>
</feature>
<dbReference type="KEGG" id="bbel:109477418"/>
<dbReference type="SMART" id="SM00479">
    <property type="entry name" value="EXOIII"/>
    <property type="match status" value="1"/>
</dbReference>
<dbReference type="InterPro" id="IPR047021">
    <property type="entry name" value="REXO1/3/4-like"/>
</dbReference>
<feature type="compositionally biased region" description="Polar residues" evidence="8">
    <location>
        <begin position="193"/>
        <end position="202"/>
    </location>
</feature>
<evidence type="ECO:0000256" key="8">
    <source>
        <dbReference type="SAM" id="MobiDB-lite"/>
    </source>
</evidence>
<proteinExistence type="inferred from homology"/>
<organism evidence="10 11">
    <name type="scientific">Branchiostoma belcheri</name>
    <name type="common">Amphioxus</name>
    <dbReference type="NCBI Taxonomy" id="7741"/>
    <lineage>
        <taxon>Eukaryota</taxon>
        <taxon>Metazoa</taxon>
        <taxon>Chordata</taxon>
        <taxon>Cephalochordata</taxon>
        <taxon>Leptocardii</taxon>
        <taxon>Amphioxiformes</taxon>
        <taxon>Branchiostomatidae</taxon>
        <taxon>Branchiostoma</taxon>
    </lineage>
</organism>
<dbReference type="InterPro" id="IPR013520">
    <property type="entry name" value="Ribonucl_H"/>
</dbReference>
<dbReference type="Proteomes" id="UP000515135">
    <property type="component" value="Unplaced"/>
</dbReference>
<dbReference type="GO" id="GO:0006364">
    <property type="term" value="P:rRNA processing"/>
    <property type="evidence" value="ECO:0007669"/>
    <property type="project" value="InterPro"/>
</dbReference>
<feature type="compositionally biased region" description="Basic and acidic residues" evidence="8">
    <location>
        <begin position="176"/>
        <end position="192"/>
    </location>
</feature>
<evidence type="ECO:0000256" key="4">
    <source>
        <dbReference type="ARBA" id="ARBA00022722"/>
    </source>
</evidence>
<feature type="region of interest" description="Disordered" evidence="8">
    <location>
        <begin position="1"/>
        <end position="204"/>
    </location>
</feature>
<dbReference type="Pfam" id="PF00929">
    <property type="entry name" value="RNase_T"/>
    <property type="match status" value="1"/>
</dbReference>
<dbReference type="CDD" id="cd06144">
    <property type="entry name" value="REX4_like"/>
    <property type="match status" value="1"/>
</dbReference>
<dbReference type="AlphaFoldDB" id="A0A6P4ZC49"/>
<evidence type="ECO:0000256" key="3">
    <source>
        <dbReference type="ARBA" id="ARBA00016937"/>
    </source>
</evidence>
<evidence type="ECO:0000313" key="11">
    <source>
        <dbReference type="RefSeq" id="XP_019634238.1"/>
    </source>
</evidence>
<sequence>MERVVTYLIGRKKKKSNKNDQPSNSIINATTQQNGIKKSKNRRRIWKKKHKKQEQKTVQLSSNQNVKEQTSSETRTVSITPNNVTVSIGQNVSQKSQGNKKEPGKKKNWRVVKWGRRPKKTVDSSTAQTAPQPMVPKKGEDFSSNWKKLAAALQTHKETQVSSKTSQQSAKKRKSNQKESPRKRTKLRDDKGQGTSQEQSSHPDLWFVDDLDVEDIEVTLGSDVAAAARKERGLANRPAMSLVKPDSFDGLTRAVGMDCEMVGTGHRGSKSALARVSIVNQFGKCVYDKFVKPKEKVTDYRTFVSGIRPRDLKDGESFQSVQKEVADILKGRILVGHALQNDMKALQMTHPKQMIRDTSNFPPFKSLAGGNNTPSLKKLAAGVLHLQIQKGEHCSIQDAQVAMRLYTLHKKEWEAFCRPGAKGREVQQQRNSQQHSGLM</sequence>
<comment type="subcellular location">
    <subcellularLocation>
        <location evidence="1">Nucleus</location>
    </subcellularLocation>
</comment>
<feature type="compositionally biased region" description="Polar residues" evidence="8">
    <location>
        <begin position="60"/>
        <end position="97"/>
    </location>
</feature>
<evidence type="ECO:0000256" key="2">
    <source>
        <dbReference type="ARBA" id="ARBA00010489"/>
    </source>
</evidence>
<dbReference type="InterPro" id="IPR012337">
    <property type="entry name" value="RNaseH-like_sf"/>
</dbReference>
<feature type="compositionally biased region" description="Polar residues" evidence="8">
    <location>
        <begin position="19"/>
        <end position="36"/>
    </location>
</feature>
<evidence type="ECO:0000256" key="1">
    <source>
        <dbReference type="ARBA" id="ARBA00004123"/>
    </source>
</evidence>
<keyword evidence="7" id="KW-0539">Nucleus</keyword>
<dbReference type="OrthoDB" id="8191639at2759"/>
<dbReference type="GO" id="GO:0003676">
    <property type="term" value="F:nucleic acid binding"/>
    <property type="evidence" value="ECO:0007669"/>
    <property type="project" value="InterPro"/>
</dbReference>
<keyword evidence="5" id="KW-0378">Hydrolase</keyword>
<reference evidence="11" key="1">
    <citation type="submission" date="2025-08" db="UniProtKB">
        <authorList>
            <consortium name="RefSeq"/>
        </authorList>
    </citation>
    <scope>IDENTIFICATION</scope>
    <source>
        <tissue evidence="11">Gonad</tissue>
    </source>
</reference>
<keyword evidence="6" id="KW-0269">Exonuclease</keyword>
<dbReference type="PANTHER" id="PTHR12801">
    <property type="entry name" value="RNA EXONUCLEASE REXO1 / RECO3 FAMILY MEMBER-RELATED"/>
    <property type="match status" value="1"/>
</dbReference>
<dbReference type="InterPro" id="IPR037431">
    <property type="entry name" value="REX4_DEDDh_dom"/>
</dbReference>
<dbReference type="InterPro" id="IPR036397">
    <property type="entry name" value="RNaseH_sf"/>
</dbReference>
<dbReference type="Gene3D" id="3.30.420.10">
    <property type="entry name" value="Ribonuclease H-like superfamily/Ribonuclease H"/>
    <property type="match status" value="1"/>
</dbReference>
<evidence type="ECO:0000256" key="5">
    <source>
        <dbReference type="ARBA" id="ARBA00022801"/>
    </source>
</evidence>
<feature type="compositionally biased region" description="Basic residues" evidence="8">
    <location>
        <begin position="103"/>
        <end position="119"/>
    </location>
</feature>
<name>A0A6P4ZC49_BRABE</name>
<protein>
    <recommendedName>
        <fullName evidence="3">RNA exonuclease 4</fullName>
    </recommendedName>
</protein>
<evidence type="ECO:0000256" key="6">
    <source>
        <dbReference type="ARBA" id="ARBA00022839"/>
    </source>
</evidence>
<feature type="domain" description="Exonuclease" evidence="9">
    <location>
        <begin position="253"/>
        <end position="415"/>
    </location>
</feature>
<gene>
    <name evidence="11" type="primary">LOC109477418</name>
</gene>
<feature type="compositionally biased region" description="Basic residues" evidence="8">
    <location>
        <begin position="37"/>
        <end position="53"/>
    </location>
</feature>
<dbReference type="GeneID" id="109477418"/>
<dbReference type="GO" id="GO:0008408">
    <property type="term" value="F:3'-5' exonuclease activity"/>
    <property type="evidence" value="ECO:0007669"/>
    <property type="project" value="InterPro"/>
</dbReference>
<evidence type="ECO:0000256" key="7">
    <source>
        <dbReference type="ARBA" id="ARBA00023242"/>
    </source>
</evidence>
<evidence type="ECO:0000259" key="9">
    <source>
        <dbReference type="SMART" id="SM00479"/>
    </source>
</evidence>
<keyword evidence="10" id="KW-1185">Reference proteome</keyword>
<comment type="similarity">
    <text evidence="2">Belongs to the REXO4 family.</text>
</comment>
<accession>A0A6P4ZC49</accession>
<evidence type="ECO:0000313" key="10">
    <source>
        <dbReference type="Proteomes" id="UP000515135"/>
    </source>
</evidence>